<evidence type="ECO:0000256" key="8">
    <source>
        <dbReference type="ARBA" id="ARBA00022723"/>
    </source>
</evidence>
<evidence type="ECO:0000256" key="14">
    <source>
        <dbReference type="ARBA" id="ARBA00023146"/>
    </source>
</evidence>
<keyword evidence="13 16" id="KW-0648">Protein biosynthesis</keyword>
<dbReference type="EC" id="6.1.1.10" evidence="16"/>
<keyword evidence="12 16" id="KW-0694">RNA-binding</keyword>
<feature type="binding site" evidence="16">
    <location>
        <position position="338"/>
    </location>
    <ligand>
        <name>ATP</name>
        <dbReference type="ChEBI" id="CHEBI:30616"/>
    </ligand>
</feature>
<dbReference type="Pfam" id="PF19303">
    <property type="entry name" value="Anticodon_3"/>
    <property type="match status" value="1"/>
</dbReference>
<comment type="subunit">
    <text evidence="4 16">Homodimer.</text>
</comment>
<dbReference type="PRINTS" id="PR01041">
    <property type="entry name" value="TRNASYNTHMET"/>
</dbReference>
<keyword evidence="14 16" id="KW-0030">Aminoacyl-tRNA synthetase</keyword>
<dbReference type="InterPro" id="IPR009080">
    <property type="entry name" value="tRNAsynth_Ia_anticodon-bd"/>
</dbReference>
<dbReference type="SUPFAM" id="SSF47323">
    <property type="entry name" value="Anticodon-binding domain of a subclass of class I aminoacyl-tRNA synthetases"/>
    <property type="match status" value="1"/>
</dbReference>
<evidence type="ECO:0000256" key="4">
    <source>
        <dbReference type="ARBA" id="ARBA00011738"/>
    </source>
</evidence>
<evidence type="ECO:0000256" key="15">
    <source>
        <dbReference type="ARBA" id="ARBA00047364"/>
    </source>
</evidence>
<dbReference type="Pfam" id="PF09334">
    <property type="entry name" value="tRNA-synt_1g"/>
    <property type="match status" value="1"/>
</dbReference>
<dbReference type="HAMAP" id="MF_00098">
    <property type="entry name" value="Met_tRNA_synth_type1"/>
    <property type="match status" value="1"/>
</dbReference>
<dbReference type="InterPro" id="IPR014729">
    <property type="entry name" value="Rossmann-like_a/b/a_fold"/>
</dbReference>
<dbReference type="Proteomes" id="UP000885672">
    <property type="component" value="Unassembled WGS sequence"/>
</dbReference>
<keyword evidence="11 16" id="KW-0067">ATP-binding</keyword>
<dbReference type="Pfam" id="PF01588">
    <property type="entry name" value="tRNA_bind"/>
    <property type="match status" value="1"/>
</dbReference>
<dbReference type="InterPro" id="IPR015413">
    <property type="entry name" value="Methionyl/Leucyl_tRNA_Synth"/>
</dbReference>
<dbReference type="NCBIfam" id="TIGR00399">
    <property type="entry name" value="metG_C_term"/>
    <property type="match status" value="1"/>
</dbReference>
<feature type="binding site" evidence="16">
    <location>
        <position position="162"/>
    </location>
    <ligand>
        <name>Zn(2+)</name>
        <dbReference type="ChEBI" id="CHEBI:29105"/>
    </ligand>
</feature>
<dbReference type="CDD" id="cd02800">
    <property type="entry name" value="tRNA_bind_EcMetRS_like"/>
    <property type="match status" value="1"/>
</dbReference>
<evidence type="ECO:0000313" key="18">
    <source>
        <dbReference type="EMBL" id="HDR00485.1"/>
    </source>
</evidence>
<proteinExistence type="inferred from homology"/>
<evidence type="ECO:0000256" key="3">
    <source>
        <dbReference type="ARBA" id="ARBA00008258"/>
    </source>
</evidence>
<evidence type="ECO:0000256" key="13">
    <source>
        <dbReference type="ARBA" id="ARBA00022917"/>
    </source>
</evidence>
<reference evidence="18" key="1">
    <citation type="journal article" date="2020" name="mSystems">
        <title>Genome- and Community-Level Interaction Insights into Carbon Utilization and Element Cycling Functions of Hydrothermarchaeota in Hydrothermal Sediment.</title>
        <authorList>
            <person name="Zhou Z."/>
            <person name="Liu Y."/>
            <person name="Xu W."/>
            <person name="Pan J."/>
            <person name="Luo Z.H."/>
            <person name="Li M."/>
        </authorList>
    </citation>
    <scope>NUCLEOTIDE SEQUENCE [LARGE SCALE GENOMIC DNA]</scope>
    <source>
        <strain evidence="18">SpSt-1182</strain>
    </source>
</reference>
<dbReference type="AlphaFoldDB" id="A0A7V0T7A3"/>
<dbReference type="GO" id="GO:0000049">
    <property type="term" value="F:tRNA binding"/>
    <property type="evidence" value="ECO:0007669"/>
    <property type="project" value="UniProtKB-UniRule"/>
</dbReference>
<dbReference type="NCBIfam" id="NF001100">
    <property type="entry name" value="PRK00133.1"/>
    <property type="match status" value="1"/>
</dbReference>
<comment type="catalytic activity">
    <reaction evidence="15 16">
        <text>tRNA(Met) + L-methionine + ATP = L-methionyl-tRNA(Met) + AMP + diphosphate</text>
        <dbReference type="Rhea" id="RHEA:13481"/>
        <dbReference type="Rhea" id="RHEA-COMP:9667"/>
        <dbReference type="Rhea" id="RHEA-COMP:9698"/>
        <dbReference type="ChEBI" id="CHEBI:30616"/>
        <dbReference type="ChEBI" id="CHEBI:33019"/>
        <dbReference type="ChEBI" id="CHEBI:57844"/>
        <dbReference type="ChEBI" id="CHEBI:78442"/>
        <dbReference type="ChEBI" id="CHEBI:78530"/>
        <dbReference type="ChEBI" id="CHEBI:456215"/>
        <dbReference type="EC" id="6.1.1.10"/>
    </reaction>
</comment>
<dbReference type="GO" id="GO:0004825">
    <property type="term" value="F:methionine-tRNA ligase activity"/>
    <property type="evidence" value="ECO:0007669"/>
    <property type="project" value="UniProtKB-UniRule"/>
</dbReference>
<comment type="cofactor">
    <cofactor evidence="16">
        <name>Zn(2+)</name>
        <dbReference type="ChEBI" id="CHEBI:29105"/>
    </cofactor>
    <text evidence="16">Binds 1 zinc ion per subunit.</text>
</comment>
<evidence type="ECO:0000256" key="12">
    <source>
        <dbReference type="ARBA" id="ARBA00022884"/>
    </source>
</evidence>
<evidence type="ECO:0000256" key="5">
    <source>
        <dbReference type="ARBA" id="ARBA00022490"/>
    </source>
</evidence>
<keyword evidence="7 16" id="KW-0436">Ligase</keyword>
<keyword evidence="6 16" id="KW-0820">tRNA-binding</keyword>
<evidence type="ECO:0000256" key="16">
    <source>
        <dbReference type="HAMAP-Rule" id="MF_00098"/>
    </source>
</evidence>
<dbReference type="NCBIfam" id="TIGR00398">
    <property type="entry name" value="metG"/>
    <property type="match status" value="1"/>
</dbReference>
<feature type="binding site" evidence="16">
    <location>
        <position position="149"/>
    </location>
    <ligand>
        <name>Zn(2+)</name>
        <dbReference type="ChEBI" id="CHEBI:29105"/>
    </ligand>
</feature>
<dbReference type="InterPro" id="IPR012340">
    <property type="entry name" value="NA-bd_OB-fold"/>
</dbReference>
<gene>
    <name evidence="16" type="primary">metG</name>
    <name evidence="18" type="ORF">ENN51_09425</name>
</gene>
<dbReference type="FunFam" id="2.40.50.140:FF:000042">
    <property type="entry name" value="Methionine--tRNA ligase"/>
    <property type="match status" value="1"/>
</dbReference>
<keyword evidence="5 16" id="KW-0963">Cytoplasm</keyword>
<dbReference type="FunFam" id="2.20.28.20:FF:000001">
    <property type="entry name" value="Methionine--tRNA ligase"/>
    <property type="match status" value="1"/>
</dbReference>
<name>A0A7V0T7A3_UNCW3</name>
<feature type="binding site" evidence="16">
    <location>
        <position position="146"/>
    </location>
    <ligand>
        <name>Zn(2+)</name>
        <dbReference type="ChEBI" id="CHEBI:29105"/>
    </ligand>
</feature>
<dbReference type="Gene3D" id="1.10.730.10">
    <property type="entry name" value="Isoleucyl-tRNA Synthetase, Domain 1"/>
    <property type="match status" value="1"/>
</dbReference>
<comment type="similarity">
    <text evidence="3 16">Belongs to the class-I aminoacyl-tRNA synthetase family. MetG type 1 subfamily.</text>
</comment>
<feature type="binding site" evidence="16">
    <location>
        <position position="159"/>
    </location>
    <ligand>
        <name>Zn(2+)</name>
        <dbReference type="ChEBI" id="CHEBI:29105"/>
    </ligand>
</feature>
<evidence type="ECO:0000256" key="1">
    <source>
        <dbReference type="ARBA" id="ARBA00003314"/>
    </source>
</evidence>
<accession>A0A7V0T7A3</accession>
<dbReference type="Gene3D" id="2.20.28.20">
    <property type="entry name" value="Methionyl-tRNA synthetase, Zn-domain"/>
    <property type="match status" value="1"/>
</dbReference>
<organism evidence="18">
    <name type="scientific">candidate division WOR-3 bacterium</name>
    <dbReference type="NCBI Taxonomy" id="2052148"/>
    <lineage>
        <taxon>Bacteria</taxon>
        <taxon>Bacteria division WOR-3</taxon>
    </lineage>
</organism>
<comment type="caution">
    <text evidence="16">Lacks conserved residue(s) required for the propagation of feature annotation.</text>
</comment>
<evidence type="ECO:0000256" key="2">
    <source>
        <dbReference type="ARBA" id="ARBA00004496"/>
    </source>
</evidence>
<comment type="function">
    <text evidence="1 16">Is required not only for elongation of protein synthesis but also for the initiation of all mRNA translation through initiator tRNA(fMet) aminoacylation.</text>
</comment>
<comment type="subcellular location">
    <subcellularLocation>
        <location evidence="2 16">Cytoplasm</location>
    </subcellularLocation>
</comment>
<evidence type="ECO:0000256" key="10">
    <source>
        <dbReference type="ARBA" id="ARBA00022833"/>
    </source>
</evidence>
<dbReference type="InterPro" id="IPR014758">
    <property type="entry name" value="Met-tRNA_synth"/>
</dbReference>
<dbReference type="PANTHER" id="PTHR45765">
    <property type="entry name" value="METHIONINE--TRNA LIGASE"/>
    <property type="match status" value="1"/>
</dbReference>
<dbReference type="InterPro" id="IPR004495">
    <property type="entry name" value="Met-tRNA-synth_bsu_C"/>
</dbReference>
<evidence type="ECO:0000256" key="6">
    <source>
        <dbReference type="ARBA" id="ARBA00022555"/>
    </source>
</evidence>
<evidence type="ECO:0000259" key="17">
    <source>
        <dbReference type="PROSITE" id="PS50886"/>
    </source>
</evidence>
<dbReference type="GO" id="GO:0046872">
    <property type="term" value="F:metal ion binding"/>
    <property type="evidence" value="ECO:0007669"/>
    <property type="project" value="UniProtKB-KW"/>
</dbReference>
<keyword evidence="9 16" id="KW-0547">Nucleotide-binding</keyword>
<dbReference type="GO" id="GO:0005829">
    <property type="term" value="C:cytosol"/>
    <property type="evidence" value="ECO:0007669"/>
    <property type="project" value="TreeGrafter"/>
</dbReference>
<comment type="caution">
    <text evidence="18">The sequence shown here is derived from an EMBL/GenBank/DDBJ whole genome shotgun (WGS) entry which is preliminary data.</text>
</comment>
<evidence type="ECO:0000256" key="7">
    <source>
        <dbReference type="ARBA" id="ARBA00022598"/>
    </source>
</evidence>
<dbReference type="InterPro" id="IPR033911">
    <property type="entry name" value="MetRS_core"/>
</dbReference>
<sequence length="692" mass="77903">MLCAVKILVTSALPYANGDVHFGQLGGAYLPADIYVKYHRLKGSDIVYICGSDEHGVPIILAAQRQNVSPKAIIDRYHERIRQAFDGIGIEFDNYSRTSLPVHHRTARDFFVRVYEKGYIKPESTRQLYCPSCRMFIADRYVEGTCPHCHTEGARGDQCEACGRWIEPLDLESPKCMTCGATPEVRETRHWFFALSQFQEPLRRWLDSKTNWKANVKRFCAGWFEQGLRDRSITRDLSWGVPVPLPEARDKVMYVWFDAPIGYISSTKEWAERTGRSDRWRDYWLDPGTKLVHFIGKDNIVFHAMVWPAMLMAHGDFVLPGEIPANEFINIESRKISTSRNWAAWLPEYLAELPPDPLRYALAVNLPENRDVDFAWRDYQARSNNELADVLGNFVNRVAVFLRRNYGGRVPDVTADDEPSLEVLKTIEATTGRLGEMIEGFRLKAAAREVMTLPALGNRYFDGRAPWRQFRDARAECDRTMNTCVRLISALEPLLYPFLPFTSRKLGRLLGLGRRSWDDASRPAVPAELGEPEILFEKVDDAVIEAQLARLGVKESDETVQGAKDSVPAKVLDPAASKPEPVKEEPMLSFEDFKKVQLRVARVKSAERVPDTDKLVKLVVNLGDEERQIVAGIGKAYEPAALVGRQVVVVANLAPARLRGVESNGMLLAAVDGDRVALVAPDAEVAPGSEVS</sequence>
<dbReference type="CDD" id="cd00814">
    <property type="entry name" value="MetRS_core"/>
    <property type="match status" value="1"/>
</dbReference>
<feature type="domain" description="TRNA-binding" evidence="17">
    <location>
        <begin position="592"/>
        <end position="692"/>
    </location>
</feature>
<protein>
    <recommendedName>
        <fullName evidence="16">Methionine--tRNA ligase</fullName>
        <ecNumber evidence="16">6.1.1.10</ecNumber>
    </recommendedName>
    <alternativeName>
        <fullName evidence="16">Methionyl-tRNA synthetase</fullName>
        <shortName evidence="16">MetRS</shortName>
    </alternativeName>
</protein>
<dbReference type="CDD" id="cd07957">
    <property type="entry name" value="Anticodon_Ia_Met"/>
    <property type="match status" value="1"/>
</dbReference>
<dbReference type="InterPro" id="IPR023458">
    <property type="entry name" value="Met-tRNA_ligase_1"/>
</dbReference>
<dbReference type="InterPro" id="IPR002547">
    <property type="entry name" value="tRNA-bd_dom"/>
</dbReference>
<feature type="short sequence motif" description="'KMSKS' region" evidence="16">
    <location>
        <begin position="335"/>
        <end position="339"/>
    </location>
</feature>
<dbReference type="InterPro" id="IPR029038">
    <property type="entry name" value="MetRS_Zn"/>
</dbReference>
<evidence type="ECO:0000256" key="9">
    <source>
        <dbReference type="ARBA" id="ARBA00022741"/>
    </source>
</evidence>
<dbReference type="SUPFAM" id="SSF52374">
    <property type="entry name" value="Nucleotidylyl transferase"/>
    <property type="match status" value="1"/>
</dbReference>
<dbReference type="GO" id="GO:0005524">
    <property type="term" value="F:ATP binding"/>
    <property type="evidence" value="ECO:0007669"/>
    <property type="project" value="UniProtKB-UniRule"/>
</dbReference>
<dbReference type="SUPFAM" id="SSF50249">
    <property type="entry name" value="Nucleic acid-binding proteins"/>
    <property type="match status" value="1"/>
</dbReference>
<dbReference type="Gene3D" id="2.40.50.140">
    <property type="entry name" value="Nucleic acid-binding proteins"/>
    <property type="match status" value="1"/>
</dbReference>
<keyword evidence="10 16" id="KW-0862">Zinc</keyword>
<dbReference type="GO" id="GO:0006431">
    <property type="term" value="P:methionyl-tRNA aminoacylation"/>
    <property type="evidence" value="ECO:0007669"/>
    <property type="project" value="UniProtKB-UniRule"/>
</dbReference>
<keyword evidence="8 16" id="KW-0479">Metal-binding</keyword>
<dbReference type="InterPro" id="IPR041872">
    <property type="entry name" value="Anticodon_Met"/>
</dbReference>
<dbReference type="PANTHER" id="PTHR45765:SF1">
    <property type="entry name" value="METHIONINE--TRNA LIGASE, CYTOPLASMIC"/>
    <property type="match status" value="1"/>
</dbReference>
<dbReference type="SUPFAM" id="SSF57770">
    <property type="entry name" value="Methionyl-tRNA synthetase (MetRS), Zn-domain"/>
    <property type="match status" value="1"/>
</dbReference>
<dbReference type="PROSITE" id="PS50886">
    <property type="entry name" value="TRBD"/>
    <property type="match status" value="1"/>
</dbReference>
<dbReference type="Gene3D" id="3.40.50.620">
    <property type="entry name" value="HUPs"/>
    <property type="match status" value="1"/>
</dbReference>
<evidence type="ECO:0000256" key="11">
    <source>
        <dbReference type="ARBA" id="ARBA00022840"/>
    </source>
</evidence>
<dbReference type="EMBL" id="DSBX01000360">
    <property type="protein sequence ID" value="HDR00485.1"/>
    <property type="molecule type" value="Genomic_DNA"/>
</dbReference>